<dbReference type="AlphaFoldDB" id="A0A031IX11"/>
<protein>
    <recommendedName>
        <fullName evidence="4">Helix-turn-helix domain-containing protein</fullName>
    </recommendedName>
</protein>
<proteinExistence type="predicted"/>
<comment type="caution">
    <text evidence="2">The sequence shown here is derived from an EMBL/GenBank/DDBJ whole genome shotgun (WGS) entry which is preliminary data.</text>
</comment>
<dbReference type="Proteomes" id="UP000024329">
    <property type="component" value="Unassembled WGS sequence"/>
</dbReference>
<accession>A0A031IX11</accession>
<reference evidence="2 3" key="1">
    <citation type="submission" date="2014-03" db="EMBL/GenBank/DDBJ databases">
        <title>Whole genome sequence of Novosphingobium resinovorum KF1.</title>
        <authorList>
            <person name="Gan H.M."/>
            <person name="Gan H.Y."/>
            <person name="Chew T.H."/>
            <person name="Savka M.A."/>
        </authorList>
    </citation>
    <scope>NUCLEOTIDE SEQUENCE [LARGE SCALE GENOMIC DNA]</scope>
    <source>
        <strain evidence="2 3">KF1</strain>
    </source>
</reference>
<evidence type="ECO:0000256" key="1">
    <source>
        <dbReference type="SAM" id="MobiDB-lite"/>
    </source>
</evidence>
<organism evidence="2 3">
    <name type="scientific">Novosphingobium resinovorum</name>
    <dbReference type="NCBI Taxonomy" id="158500"/>
    <lineage>
        <taxon>Bacteria</taxon>
        <taxon>Pseudomonadati</taxon>
        <taxon>Pseudomonadota</taxon>
        <taxon>Alphaproteobacteria</taxon>
        <taxon>Sphingomonadales</taxon>
        <taxon>Sphingomonadaceae</taxon>
        <taxon>Novosphingobium</taxon>
    </lineage>
</organism>
<evidence type="ECO:0000313" key="3">
    <source>
        <dbReference type="Proteomes" id="UP000024329"/>
    </source>
</evidence>
<dbReference type="EMBL" id="JFYZ01000102">
    <property type="protein sequence ID" value="EZP66104.1"/>
    <property type="molecule type" value="Genomic_DNA"/>
</dbReference>
<evidence type="ECO:0000313" key="2">
    <source>
        <dbReference type="EMBL" id="EZP66104.1"/>
    </source>
</evidence>
<feature type="region of interest" description="Disordered" evidence="1">
    <location>
        <begin position="1"/>
        <end position="20"/>
    </location>
</feature>
<dbReference type="RefSeq" id="WP_155986520.1">
    <property type="nucleotide sequence ID" value="NZ_JFYZ01000102.1"/>
</dbReference>
<name>A0A031IX11_9SPHN</name>
<gene>
    <name evidence="2" type="ORF">BV97_05775</name>
</gene>
<evidence type="ECO:0008006" key="4">
    <source>
        <dbReference type="Google" id="ProtNLM"/>
    </source>
</evidence>
<sequence>MQEQDGASGAPGRGEKSSAKRRGNFFAVDLETYRAVCALQDPDVAASYLILAAGTGADNRTSTWSREAINERTSLNWRKARDCVDKLIEAGFASWIRRGARPRLDLAPVVNGGAKVGHSAA</sequence>